<reference evidence="1 2" key="2">
    <citation type="submission" date="2019-05" db="EMBL/GenBank/DDBJ databases">
        <authorList>
            <person name="Lianzixin W."/>
        </authorList>
    </citation>
    <scope>NUCLEOTIDE SEQUENCE [LARGE SCALE GENOMIC DNA]</scope>
    <source>
        <strain evidence="1 2">EC11</strain>
    </source>
</reference>
<protein>
    <recommendedName>
        <fullName evidence="3">DUF3108 domain-containing protein</fullName>
    </recommendedName>
</protein>
<dbReference type="Pfam" id="PF11306">
    <property type="entry name" value="DUF3108"/>
    <property type="match status" value="1"/>
</dbReference>
<dbReference type="Proteomes" id="UP000817854">
    <property type="component" value="Unassembled WGS sequence"/>
</dbReference>
<keyword evidence="2" id="KW-1185">Reference proteome</keyword>
<reference evidence="2" key="1">
    <citation type="submission" date="2019-05" db="EMBL/GenBank/DDBJ databases">
        <title>Flavobacterium profundi sp. nov., isolated from a deep-sea seamount.</title>
        <authorList>
            <person name="Zhang D.-C."/>
        </authorList>
    </citation>
    <scope>NUCLEOTIDE SEQUENCE [LARGE SCALE GENOMIC DNA]</scope>
    <source>
        <strain evidence="2">EC11</strain>
    </source>
</reference>
<accession>A0ABX0ILT2</accession>
<organism evidence="1 2">
    <name type="scientific">Flavobacterium jejuense</name>
    <dbReference type="NCBI Taxonomy" id="1544455"/>
    <lineage>
        <taxon>Bacteria</taxon>
        <taxon>Pseudomonadati</taxon>
        <taxon>Bacteroidota</taxon>
        <taxon>Flavobacteriia</taxon>
        <taxon>Flavobacteriales</taxon>
        <taxon>Flavobacteriaceae</taxon>
        <taxon>Flavobacterium</taxon>
    </lineage>
</organism>
<comment type="caution">
    <text evidence="1">The sequence shown here is derived from an EMBL/GenBank/DDBJ whole genome shotgun (WGS) entry which is preliminary data.</text>
</comment>
<evidence type="ECO:0000313" key="2">
    <source>
        <dbReference type="Proteomes" id="UP000817854"/>
    </source>
</evidence>
<reference evidence="1 2" key="3">
    <citation type="submission" date="2020-02" db="EMBL/GenBank/DDBJ databases">
        <title>Flavobacterium profundi sp. nov., isolated from a deep-sea seamount.</title>
        <authorList>
            <person name="Zhang D.-C."/>
        </authorList>
    </citation>
    <scope>NUCLEOTIDE SEQUENCE [LARGE SCALE GENOMIC DNA]</scope>
    <source>
        <strain evidence="1 2">EC11</strain>
    </source>
</reference>
<sequence>MKNLVLVLLVILGNFTPIFSQEAPILSISPLNNPANTNLIKSETSKMTWFMIKDSLKIPIGTLETQIQKEKEKIYIITTVVMKQSPTKWIDSTIVEVQHFKPIYHSSFNQQREMVLQFGKKTTGYYLDKQAGSKTQISEKTNSSFFDSNFYPQLIRSLPLKEGYSNTISIFDYNPKAKVGVIKATIRKTEETTYTFNGKKRQVWKVETTDDISNNVTISTYYIDQSTREILKQEIDFGSRKMVMELVE</sequence>
<dbReference type="RefSeq" id="WP_140960185.1">
    <property type="nucleotide sequence ID" value="NZ_VEVQ02000002.1"/>
</dbReference>
<proteinExistence type="predicted"/>
<evidence type="ECO:0000313" key="1">
    <source>
        <dbReference type="EMBL" id="NHN24767.1"/>
    </source>
</evidence>
<evidence type="ECO:0008006" key="3">
    <source>
        <dbReference type="Google" id="ProtNLM"/>
    </source>
</evidence>
<gene>
    <name evidence="1" type="ORF">FIA58_003675</name>
</gene>
<dbReference type="InterPro" id="IPR021457">
    <property type="entry name" value="DUF3108"/>
</dbReference>
<name>A0ABX0ILT2_9FLAO</name>
<dbReference type="EMBL" id="VEVQ02000002">
    <property type="protein sequence ID" value="NHN24767.1"/>
    <property type="molecule type" value="Genomic_DNA"/>
</dbReference>